<sequence>MSIPLYHKRPSICLILILKLFVPHTNSRCPPPPTISNVPSPPLTSPPIVHILPHPTTSTLGLCSPPNHLLINSKINYCRVCRTSTCEPPTQTSIRPTVPSTPPTCPPSRPAPVILFHPVFLTKVPIPGPPPNVSLAVLG</sequence>
<keyword evidence="1" id="KW-0732">Signal</keyword>
<evidence type="ECO:0000313" key="2">
    <source>
        <dbReference type="EMBL" id="CAG6633394.1"/>
    </source>
</evidence>
<evidence type="ECO:0000256" key="1">
    <source>
        <dbReference type="SAM" id="SignalP"/>
    </source>
</evidence>
<dbReference type="AlphaFoldDB" id="A0A8D8VTS1"/>
<name>A0A8D8VTS1_9HEMI</name>
<proteinExistence type="predicted"/>
<feature type="signal peptide" evidence="1">
    <location>
        <begin position="1"/>
        <end position="27"/>
    </location>
</feature>
<protein>
    <submittedName>
        <fullName evidence="2">Uncharacterized protein</fullName>
    </submittedName>
</protein>
<accession>A0A8D8VTS1</accession>
<organism evidence="2">
    <name type="scientific">Cacopsylla melanoneura</name>
    <dbReference type="NCBI Taxonomy" id="428564"/>
    <lineage>
        <taxon>Eukaryota</taxon>
        <taxon>Metazoa</taxon>
        <taxon>Ecdysozoa</taxon>
        <taxon>Arthropoda</taxon>
        <taxon>Hexapoda</taxon>
        <taxon>Insecta</taxon>
        <taxon>Pterygota</taxon>
        <taxon>Neoptera</taxon>
        <taxon>Paraneoptera</taxon>
        <taxon>Hemiptera</taxon>
        <taxon>Sternorrhyncha</taxon>
        <taxon>Psylloidea</taxon>
        <taxon>Psyllidae</taxon>
        <taxon>Psyllinae</taxon>
        <taxon>Cacopsylla</taxon>
    </lineage>
</organism>
<dbReference type="EMBL" id="HBUF01082603">
    <property type="protein sequence ID" value="CAG6633394.1"/>
    <property type="molecule type" value="Transcribed_RNA"/>
</dbReference>
<reference evidence="2" key="1">
    <citation type="submission" date="2021-05" db="EMBL/GenBank/DDBJ databases">
        <authorList>
            <person name="Alioto T."/>
            <person name="Alioto T."/>
            <person name="Gomez Garrido J."/>
        </authorList>
    </citation>
    <scope>NUCLEOTIDE SEQUENCE</scope>
</reference>
<feature type="chain" id="PRO_5034410260" evidence="1">
    <location>
        <begin position="28"/>
        <end position="139"/>
    </location>
</feature>